<dbReference type="GO" id="GO:0003779">
    <property type="term" value="F:actin binding"/>
    <property type="evidence" value="ECO:0007669"/>
    <property type="project" value="UniProtKB-KW"/>
</dbReference>
<dbReference type="STRING" id="8469.M7ARW3"/>
<keyword evidence="8" id="KW-0009">Actin-binding</keyword>
<protein>
    <recommendedName>
        <fullName evidence="8">Phosphatase and actin regulator</fullName>
    </recommendedName>
</protein>
<proteinExistence type="inferred from homology"/>
<evidence type="ECO:0000259" key="10">
    <source>
        <dbReference type="PROSITE" id="PS50157"/>
    </source>
</evidence>
<dbReference type="PANTHER" id="PTHR13267">
    <property type="entry name" value="ZINC FINGER PROTEIN 277"/>
    <property type="match status" value="1"/>
</dbReference>
<dbReference type="Pfam" id="PF02755">
    <property type="entry name" value="RPEL"/>
    <property type="match status" value="3"/>
</dbReference>
<reference evidence="12" key="1">
    <citation type="journal article" date="2013" name="Nat. Genet.">
        <title>The draft genomes of soft-shell turtle and green sea turtle yield insights into the development and evolution of the turtle-specific body plan.</title>
        <authorList>
            <person name="Wang Z."/>
            <person name="Pascual-Anaya J."/>
            <person name="Zadissa A."/>
            <person name="Li W."/>
            <person name="Niimura Y."/>
            <person name="Huang Z."/>
            <person name="Li C."/>
            <person name="White S."/>
            <person name="Xiong Z."/>
            <person name="Fang D."/>
            <person name="Wang B."/>
            <person name="Ming Y."/>
            <person name="Chen Y."/>
            <person name="Zheng Y."/>
            <person name="Kuraku S."/>
            <person name="Pignatelli M."/>
            <person name="Herrero J."/>
            <person name="Beal K."/>
            <person name="Nozawa M."/>
            <person name="Li Q."/>
            <person name="Wang J."/>
            <person name="Zhang H."/>
            <person name="Yu L."/>
            <person name="Shigenobu S."/>
            <person name="Wang J."/>
            <person name="Liu J."/>
            <person name="Flicek P."/>
            <person name="Searle S."/>
            <person name="Wang J."/>
            <person name="Kuratani S."/>
            <person name="Yin Y."/>
            <person name="Aken B."/>
            <person name="Zhang G."/>
            <person name="Irie N."/>
        </authorList>
    </citation>
    <scope>NUCLEOTIDE SEQUENCE [LARGE SCALE GENOMIC DNA]</scope>
</reference>
<feature type="domain" description="C2H2-type" evidence="10">
    <location>
        <begin position="537"/>
        <end position="566"/>
    </location>
</feature>
<keyword evidence="3 6" id="KW-0863">Zinc-finger</keyword>
<keyword evidence="4" id="KW-0862">Zinc</keyword>
<dbReference type="PANTHER" id="PTHR13267:SF3">
    <property type="entry name" value="ZINC FINGER PROTEIN 277"/>
    <property type="match status" value="1"/>
</dbReference>
<evidence type="ECO:0000256" key="3">
    <source>
        <dbReference type="ARBA" id="ARBA00022771"/>
    </source>
</evidence>
<keyword evidence="2 8" id="KW-0677">Repeat</keyword>
<dbReference type="EMBL" id="KB587549">
    <property type="protein sequence ID" value="EMP25615.1"/>
    <property type="molecule type" value="Genomic_DNA"/>
</dbReference>
<feature type="region of interest" description="Disordered" evidence="9">
    <location>
        <begin position="95"/>
        <end position="160"/>
    </location>
</feature>
<dbReference type="PROSITE" id="PS00028">
    <property type="entry name" value="ZINC_FINGER_C2H2_1"/>
    <property type="match status" value="2"/>
</dbReference>
<evidence type="ECO:0000256" key="2">
    <source>
        <dbReference type="ARBA" id="ARBA00022737"/>
    </source>
</evidence>
<evidence type="ECO:0000256" key="4">
    <source>
        <dbReference type="ARBA" id="ARBA00022833"/>
    </source>
</evidence>
<dbReference type="SMART" id="SM00355">
    <property type="entry name" value="ZnF_C2H2"/>
    <property type="match status" value="5"/>
</dbReference>
<dbReference type="SUPFAM" id="SSF57667">
    <property type="entry name" value="beta-beta-alpha zinc fingers"/>
    <property type="match status" value="2"/>
</dbReference>
<dbReference type="PROSITE" id="PS50157">
    <property type="entry name" value="ZINC_FINGER_C2H2_2"/>
    <property type="match status" value="2"/>
</dbReference>
<dbReference type="AlphaFoldDB" id="M7ARW3"/>
<evidence type="ECO:0000313" key="12">
    <source>
        <dbReference type="Proteomes" id="UP000031443"/>
    </source>
</evidence>
<dbReference type="InterPro" id="IPR040048">
    <property type="entry name" value="ZNF277"/>
</dbReference>
<accession>M7ARW3</accession>
<dbReference type="GO" id="GO:0004864">
    <property type="term" value="F:protein phosphatase inhibitor activity"/>
    <property type="evidence" value="ECO:0007669"/>
    <property type="project" value="UniProtKB-UniRule"/>
</dbReference>
<feature type="domain" description="C2H2-type" evidence="10">
    <location>
        <begin position="668"/>
        <end position="699"/>
    </location>
</feature>
<dbReference type="Pfam" id="PF12756">
    <property type="entry name" value="zf-C2H2_2"/>
    <property type="match status" value="3"/>
</dbReference>
<feature type="repeat" description="RPEL" evidence="7">
    <location>
        <begin position="174"/>
        <end position="199"/>
    </location>
</feature>
<comment type="similarity">
    <text evidence="5">Belongs to the ZNF277 family.</text>
</comment>
<dbReference type="eggNOG" id="KOG2482">
    <property type="taxonomic scope" value="Eukaryota"/>
</dbReference>
<name>M7ARW3_CHEMY</name>
<keyword evidence="12" id="KW-1185">Reference proteome</keyword>
<dbReference type="Proteomes" id="UP000031443">
    <property type="component" value="Unassembled WGS sequence"/>
</dbReference>
<gene>
    <name evidence="11" type="ORF">UY3_17305</name>
</gene>
<dbReference type="Gene3D" id="6.10.140.2130">
    <property type="match status" value="1"/>
</dbReference>
<evidence type="ECO:0000256" key="9">
    <source>
        <dbReference type="SAM" id="MobiDB-lite"/>
    </source>
</evidence>
<dbReference type="InterPro" id="IPR013087">
    <property type="entry name" value="Znf_C2H2_type"/>
</dbReference>
<dbReference type="GO" id="GO:0008270">
    <property type="term" value="F:zinc ion binding"/>
    <property type="evidence" value="ECO:0007669"/>
    <property type="project" value="UniProtKB-KW"/>
</dbReference>
<evidence type="ECO:0000256" key="6">
    <source>
        <dbReference type="PROSITE-ProRule" id="PRU00042"/>
    </source>
</evidence>
<comment type="subunit">
    <text evidence="8">Binds PPP1CA and actin.</text>
</comment>
<evidence type="ECO:0000313" key="11">
    <source>
        <dbReference type="EMBL" id="EMP25615.1"/>
    </source>
</evidence>
<evidence type="ECO:0000256" key="8">
    <source>
        <dbReference type="RuleBase" id="RU301113"/>
    </source>
</evidence>
<feature type="repeat" description="RPEL" evidence="7">
    <location>
        <begin position="250"/>
        <end position="275"/>
    </location>
</feature>
<sequence length="768" mass="89473">MDGAVSEESPTSSESGVLLSQDPSAKPVLLLPPKKSAAFPGDHEDTPVKQVSLLKQPPALPPKPIARIANHLTGCRMIDELNKTLAMTMQRLESSGLHPGDSVTKTGPGGLSDMRQVPTVVIECDDDKENVPHESDYEDSSCLYSREEEDDEEDEDDDSSLFTSSLAMKICRQDSLAIKLSNRPSKRELEEKNILPKQTDEERLELRQQIGTKLTRRLSQRPTAEELEQRNILKPRNEQEEQEEKREIKRRLTRKLSQRPTVEELREKKILIRFSDYVEVADAQDYDRRADKPWTRLSAADKAAIRKELNEFKSTEMEVHELSKHLTRALRAEGPPSFVYPFDRDSECILEPLSLPESPCGVAAVEESPSVPCIFCEEYFPQAEQDQLLKHMIIEHKLVIADVKLVADFRRYILYWKKRFTEQPITDFCSVIRTNSEAPVEEQDNYFLLCDVLPEDRLLREQLQQKRLREILEQQQRERDDTSFHSICMFCDKEFTGNRSVLFNHMARDHAFNVGLPDNIVNCNEFLAALQKKLDNLQCLYCEKTFRDKNTLKDHMRKKQHRRINAKNTEYDRFYIINYLEFGKSWEEVQSEDDRELLDNLEEDWSDWEEHPVCAVCLFCEKQADTTKKLCFHMKEAHGFDLLKIKAEHGLKFYQQVKLVNFIRREIHQCRCYNCKEMFQSKTELISHMEVTKHITFLPTRSTWDQPQYYFPTYENDTLLCTLSDSEDELTAKDQSEDVPIISEDISDLEALRQSSVLNQLLREENNN</sequence>
<dbReference type="InterPro" id="IPR041661">
    <property type="entry name" value="ZN622/Rei1/Reh1_Znf-C2H2"/>
</dbReference>
<feature type="compositionally biased region" description="Acidic residues" evidence="9">
    <location>
        <begin position="147"/>
        <end position="159"/>
    </location>
</feature>
<dbReference type="InterPro" id="IPR036236">
    <property type="entry name" value="Znf_C2H2_sf"/>
</dbReference>
<evidence type="ECO:0000256" key="1">
    <source>
        <dbReference type="ARBA" id="ARBA00022723"/>
    </source>
</evidence>
<feature type="repeat" description="RPEL" evidence="7">
    <location>
        <begin position="212"/>
        <end position="237"/>
    </location>
</feature>
<dbReference type="Gene3D" id="3.30.160.60">
    <property type="entry name" value="Classic Zinc Finger"/>
    <property type="match status" value="1"/>
</dbReference>
<comment type="similarity">
    <text evidence="8">Belongs to the phosphatase and actin regulator family.</text>
</comment>
<keyword evidence="1" id="KW-0479">Metal-binding</keyword>
<dbReference type="Gene3D" id="6.10.140.1750">
    <property type="match status" value="1"/>
</dbReference>
<evidence type="ECO:0000256" key="7">
    <source>
        <dbReference type="PROSITE-ProRule" id="PRU00401"/>
    </source>
</evidence>
<dbReference type="SMART" id="SM00707">
    <property type="entry name" value="RPEL"/>
    <property type="match status" value="3"/>
</dbReference>
<feature type="region of interest" description="Disordered" evidence="9">
    <location>
        <begin position="215"/>
        <end position="246"/>
    </location>
</feature>
<feature type="compositionally biased region" description="Basic and acidic residues" evidence="9">
    <location>
        <begin position="223"/>
        <end position="246"/>
    </location>
</feature>
<evidence type="ECO:0000256" key="5">
    <source>
        <dbReference type="ARBA" id="ARBA00034119"/>
    </source>
</evidence>
<dbReference type="InterPro" id="IPR004018">
    <property type="entry name" value="RPEL_repeat"/>
</dbReference>
<feature type="region of interest" description="Disordered" evidence="9">
    <location>
        <begin position="1"/>
        <end position="45"/>
    </location>
</feature>
<organism evidence="11 12">
    <name type="scientific">Chelonia mydas</name>
    <name type="common">Green sea-turtle</name>
    <name type="synonym">Chelonia agassizi</name>
    <dbReference type="NCBI Taxonomy" id="8469"/>
    <lineage>
        <taxon>Eukaryota</taxon>
        <taxon>Metazoa</taxon>
        <taxon>Chordata</taxon>
        <taxon>Craniata</taxon>
        <taxon>Vertebrata</taxon>
        <taxon>Euteleostomi</taxon>
        <taxon>Archelosauria</taxon>
        <taxon>Testudinata</taxon>
        <taxon>Testudines</taxon>
        <taxon>Cryptodira</taxon>
        <taxon>Durocryptodira</taxon>
        <taxon>Americhelydia</taxon>
        <taxon>Chelonioidea</taxon>
        <taxon>Cheloniidae</taxon>
        <taxon>Chelonia</taxon>
    </lineage>
</organism>
<dbReference type="PROSITE" id="PS51073">
    <property type="entry name" value="RPEL"/>
    <property type="match status" value="3"/>
</dbReference>